<name>A0A162ZBL7_PHYB8</name>
<dbReference type="Proteomes" id="UP000077315">
    <property type="component" value="Unassembled WGS sequence"/>
</dbReference>
<keyword evidence="1" id="KW-0732">Signal</keyword>
<dbReference type="GeneID" id="29004537"/>
<evidence type="ECO:0000313" key="3">
    <source>
        <dbReference type="EMBL" id="OAD65661.1"/>
    </source>
</evidence>
<organism evidence="3 4">
    <name type="scientific">Phycomyces blakesleeanus (strain ATCC 8743b / DSM 1359 / FGSC 10004 / NBRC 33097 / NRRL 1555)</name>
    <dbReference type="NCBI Taxonomy" id="763407"/>
    <lineage>
        <taxon>Eukaryota</taxon>
        <taxon>Fungi</taxon>
        <taxon>Fungi incertae sedis</taxon>
        <taxon>Mucoromycota</taxon>
        <taxon>Mucoromycotina</taxon>
        <taxon>Mucoromycetes</taxon>
        <taxon>Mucorales</taxon>
        <taxon>Phycomycetaceae</taxon>
        <taxon>Phycomyces</taxon>
    </lineage>
</organism>
<accession>A0A162ZBL7</accession>
<protein>
    <recommendedName>
        <fullName evidence="2">Reverse transcriptase domain-containing protein</fullName>
    </recommendedName>
</protein>
<dbReference type="InParanoid" id="A0A162ZBL7"/>
<gene>
    <name evidence="3" type="ORF">PHYBLDRAFT_8604</name>
</gene>
<feature type="signal peptide" evidence="1">
    <location>
        <begin position="1"/>
        <end position="22"/>
    </location>
</feature>
<evidence type="ECO:0000256" key="1">
    <source>
        <dbReference type="SAM" id="SignalP"/>
    </source>
</evidence>
<feature type="chain" id="PRO_5007841216" description="Reverse transcriptase domain-containing protein" evidence="1">
    <location>
        <begin position="23"/>
        <end position="57"/>
    </location>
</feature>
<evidence type="ECO:0000259" key="2">
    <source>
        <dbReference type="PROSITE" id="PS50878"/>
    </source>
</evidence>
<feature type="non-terminal residue" evidence="3">
    <location>
        <position position="1"/>
    </location>
</feature>
<proteinExistence type="predicted"/>
<dbReference type="AlphaFoldDB" id="A0A162ZBL7"/>
<dbReference type="OrthoDB" id="2272737at2759"/>
<dbReference type="RefSeq" id="XP_018283701.1">
    <property type="nucleotide sequence ID" value="XM_018443632.1"/>
</dbReference>
<sequence length="57" mass="6384">GVRQGNLLSPVLFNFVLEPLLLHILDYSLFQGYTIPQSVPSTSLKVLAYTDNFLAFL</sequence>
<feature type="domain" description="Reverse transcriptase" evidence="2">
    <location>
        <begin position="1"/>
        <end position="57"/>
    </location>
</feature>
<dbReference type="InterPro" id="IPR000477">
    <property type="entry name" value="RT_dom"/>
</dbReference>
<keyword evidence="4" id="KW-1185">Reference proteome</keyword>
<evidence type="ECO:0000313" key="4">
    <source>
        <dbReference type="Proteomes" id="UP000077315"/>
    </source>
</evidence>
<dbReference type="PROSITE" id="PS50878">
    <property type="entry name" value="RT_POL"/>
    <property type="match status" value="1"/>
</dbReference>
<reference evidence="4" key="1">
    <citation type="submission" date="2015-06" db="EMBL/GenBank/DDBJ databases">
        <title>Expansion of signal transduction pathways in fungi by whole-genome duplication.</title>
        <authorList>
            <consortium name="DOE Joint Genome Institute"/>
            <person name="Corrochano L.M."/>
            <person name="Kuo A."/>
            <person name="Marcet-Houben M."/>
            <person name="Polaino S."/>
            <person name="Salamov A."/>
            <person name="Villalobos J.M."/>
            <person name="Alvarez M.I."/>
            <person name="Avalos J."/>
            <person name="Benito E.P."/>
            <person name="Benoit I."/>
            <person name="Burger G."/>
            <person name="Camino L.P."/>
            <person name="Canovas D."/>
            <person name="Cerda-Olmedo E."/>
            <person name="Cheng J.-F."/>
            <person name="Dominguez A."/>
            <person name="Elias M."/>
            <person name="Eslava A.P."/>
            <person name="Glaser F."/>
            <person name="Grimwood J."/>
            <person name="Gutierrez G."/>
            <person name="Heitman J."/>
            <person name="Henrissat B."/>
            <person name="Iturriaga E.A."/>
            <person name="Lang B.F."/>
            <person name="Lavin J.L."/>
            <person name="Lee S."/>
            <person name="Li W."/>
            <person name="Lindquist E."/>
            <person name="Lopez-Garcia S."/>
            <person name="Luque E.M."/>
            <person name="Marcos A.T."/>
            <person name="Martin J."/>
            <person name="McCluskey K."/>
            <person name="Medina H.R."/>
            <person name="Miralles-Duran A."/>
            <person name="Miyazaki A."/>
            <person name="Munoz-Torres E."/>
            <person name="Oguiza J.A."/>
            <person name="Ohm R."/>
            <person name="Olmedo M."/>
            <person name="Orejas M."/>
            <person name="Ortiz-Castellanos L."/>
            <person name="Pisabarro A.G."/>
            <person name="Rodriguez-Romero J."/>
            <person name="Ruiz-Herrera J."/>
            <person name="Ruiz-Vazquez R."/>
            <person name="Sanz C."/>
            <person name="Schackwitz W."/>
            <person name="Schmutz J."/>
            <person name="Shahriari M."/>
            <person name="Shelest E."/>
            <person name="Silva-Franco F."/>
            <person name="Soanes D."/>
            <person name="Syed K."/>
            <person name="Tagua V.G."/>
            <person name="Talbot N.J."/>
            <person name="Thon M."/>
            <person name="De vries R.P."/>
            <person name="Wiebenga A."/>
            <person name="Yadav J.S."/>
            <person name="Braun E.L."/>
            <person name="Baker S."/>
            <person name="Garre V."/>
            <person name="Horwitz B."/>
            <person name="Torres-Martinez S."/>
            <person name="Idnurm A."/>
            <person name="Herrera-Estrella A."/>
            <person name="Gabaldon T."/>
            <person name="Grigoriev I.V."/>
        </authorList>
    </citation>
    <scope>NUCLEOTIDE SEQUENCE [LARGE SCALE GENOMIC DNA]</scope>
    <source>
        <strain evidence="4">NRRL 1555(-)</strain>
    </source>
</reference>
<dbReference type="EMBL" id="KV441008">
    <property type="protein sequence ID" value="OAD65661.1"/>
    <property type="molecule type" value="Genomic_DNA"/>
</dbReference>
<feature type="non-terminal residue" evidence="3">
    <location>
        <position position="57"/>
    </location>
</feature>
<dbReference type="VEuPathDB" id="FungiDB:PHYBLDRAFT_8604"/>